<sequence>MSDFDEFEKELASLINRHSMENGSGTPDFIVAAYLTHCLKSWNAMVRSRESWYGREQDQFGMPVPKAVDTQEDSKIVAFKVITADFGTNVKTVGLLDHSTDEVAWMNHWLMKRDAMPRPFSMNVTEFDGFGTPNLFSAMTYLVQSGKVNRDV</sequence>
<evidence type="ECO:0000313" key="2">
    <source>
        <dbReference type="Proteomes" id="UP000240246"/>
    </source>
</evidence>
<accession>A0A2L1IX87</accession>
<dbReference type="EMBL" id="MG757156">
    <property type="protein sequence ID" value="AVD99733.1"/>
    <property type="molecule type" value="Genomic_DNA"/>
</dbReference>
<evidence type="ECO:0000313" key="1">
    <source>
        <dbReference type="EMBL" id="AVD99733.1"/>
    </source>
</evidence>
<dbReference type="Proteomes" id="UP000240246">
    <property type="component" value="Segment"/>
</dbReference>
<organism evidence="1 2">
    <name type="scientific">Mycobacterium phage Cuke</name>
    <dbReference type="NCBI Taxonomy" id="2079417"/>
    <lineage>
        <taxon>Viruses</taxon>
        <taxon>Duplodnaviria</taxon>
        <taxon>Heunggongvirae</taxon>
        <taxon>Uroviricota</taxon>
        <taxon>Caudoviricetes</taxon>
        <taxon>Cukevirus</taxon>
        <taxon>Cukevirus cuke</taxon>
    </lineage>
</organism>
<gene>
    <name evidence="1" type="ORF">SEA_CUKE_117</name>
</gene>
<proteinExistence type="predicted"/>
<protein>
    <submittedName>
        <fullName evidence="1">Uncharacterized protein</fullName>
    </submittedName>
</protein>
<name>A0A2L1IX87_9CAUD</name>
<reference evidence="2" key="1">
    <citation type="submission" date="2018-01" db="EMBL/GenBank/DDBJ databases">
        <authorList>
            <person name="Gaut B.S."/>
            <person name="Morton B.R."/>
            <person name="Clegg M.T."/>
            <person name="Duvall M.R."/>
        </authorList>
    </citation>
    <scope>NUCLEOTIDE SEQUENCE [LARGE SCALE GENOMIC DNA]</scope>
</reference>
<keyword evidence="2" id="KW-1185">Reference proteome</keyword>